<dbReference type="AlphaFoldDB" id="A0A4Z1PJE0"/>
<evidence type="ECO:0000313" key="1">
    <source>
        <dbReference type="EMBL" id="TID22292.1"/>
    </source>
</evidence>
<protein>
    <submittedName>
        <fullName evidence="1">Uncharacterized protein</fullName>
    </submittedName>
</protein>
<dbReference type="Proteomes" id="UP000298493">
    <property type="component" value="Unassembled WGS sequence"/>
</dbReference>
<evidence type="ECO:0000313" key="2">
    <source>
        <dbReference type="Proteomes" id="UP000298493"/>
    </source>
</evidence>
<organism evidence="1 2">
    <name type="scientific">Venturia nashicola</name>
    <dbReference type="NCBI Taxonomy" id="86259"/>
    <lineage>
        <taxon>Eukaryota</taxon>
        <taxon>Fungi</taxon>
        <taxon>Dikarya</taxon>
        <taxon>Ascomycota</taxon>
        <taxon>Pezizomycotina</taxon>
        <taxon>Dothideomycetes</taxon>
        <taxon>Pleosporomycetidae</taxon>
        <taxon>Venturiales</taxon>
        <taxon>Venturiaceae</taxon>
        <taxon>Venturia</taxon>
    </lineage>
</organism>
<accession>A0A4Z1PJE0</accession>
<comment type="caution">
    <text evidence="1">The sequence shown here is derived from an EMBL/GenBank/DDBJ whole genome shotgun (WGS) entry which is preliminary data.</text>
</comment>
<proteinExistence type="predicted"/>
<dbReference type="EMBL" id="SNSC02000008">
    <property type="protein sequence ID" value="TID22292.1"/>
    <property type="molecule type" value="Genomic_DNA"/>
</dbReference>
<sequence length="178" mass="19767">MLMNNAVQIERHAFPWHTNGTRALEFRRSDILFKLFASSSSVSSAAAYCEKYEPNSVLLIGVLDSMAWRAMVAFFSPHWARMLISIPESRLLMAGEHGGGIGEEFCLKCPIAVVLCVYHKLDDTVRESLRTAILCRVVVEIWLCGSARRVARMDPAGAKCKLGTFNVKPQTSQGPSFT</sequence>
<reference evidence="1 2" key="1">
    <citation type="submission" date="2019-04" db="EMBL/GenBank/DDBJ databases">
        <title>High contiguity whole genome sequence and gene annotation resource for two Venturia nashicola isolates.</title>
        <authorList>
            <person name="Prokchorchik M."/>
            <person name="Won K."/>
            <person name="Lee Y."/>
            <person name="Choi E.D."/>
            <person name="Segonzac C."/>
            <person name="Sohn K.H."/>
        </authorList>
    </citation>
    <scope>NUCLEOTIDE SEQUENCE [LARGE SCALE GENOMIC DNA]</scope>
    <source>
        <strain evidence="1 2">PRI2</strain>
    </source>
</reference>
<name>A0A4Z1PJE0_9PEZI</name>
<keyword evidence="2" id="KW-1185">Reference proteome</keyword>
<gene>
    <name evidence="1" type="ORF">E6O75_ATG11086</name>
</gene>